<evidence type="ECO:0000259" key="29">
    <source>
        <dbReference type="Pfam" id="PF02770"/>
    </source>
</evidence>
<dbReference type="GO" id="GO:0006631">
    <property type="term" value="P:fatty acid metabolic process"/>
    <property type="evidence" value="ECO:0007669"/>
    <property type="project" value="UniProtKB-KW"/>
</dbReference>
<evidence type="ECO:0000256" key="15">
    <source>
        <dbReference type="ARBA" id="ARBA00049247"/>
    </source>
</evidence>
<evidence type="ECO:0000256" key="18">
    <source>
        <dbReference type="ARBA" id="ARBA00050695"/>
    </source>
</evidence>
<dbReference type="OrthoDB" id="9807883at2"/>
<evidence type="ECO:0000256" key="5">
    <source>
        <dbReference type="ARBA" id="ARBA00012033"/>
    </source>
</evidence>
<dbReference type="GO" id="GO:0070991">
    <property type="term" value="F:medium-chain fatty acyl-CoA dehydrogenase activity"/>
    <property type="evidence" value="ECO:0007669"/>
    <property type="project" value="UniProtKB-EC"/>
</dbReference>
<dbReference type="EC" id="1.3.8.7" evidence="5"/>
<organism evidence="31 32">
    <name type="scientific">Nocardia mangyaensis</name>
    <dbReference type="NCBI Taxonomy" id="2213200"/>
    <lineage>
        <taxon>Bacteria</taxon>
        <taxon>Bacillati</taxon>
        <taxon>Actinomycetota</taxon>
        <taxon>Actinomycetes</taxon>
        <taxon>Mycobacteriales</taxon>
        <taxon>Nocardiaceae</taxon>
        <taxon>Nocardia</taxon>
    </lineage>
</organism>
<comment type="function">
    <text evidence="22">Acyl-CoA dehydrogenase that exhibits broad specificity for linear acyl-CoA substrates, with a preference for long-chain substrates.</text>
</comment>
<evidence type="ECO:0000256" key="27">
    <source>
        <dbReference type="RuleBase" id="RU362125"/>
    </source>
</evidence>
<dbReference type="RefSeq" id="WP_071930645.1">
    <property type="nucleotide sequence ID" value="NZ_CP018082.1"/>
</dbReference>
<name>A0A1J0VZF8_9NOCA</name>
<feature type="domain" description="Acyl-CoA oxidase/dehydrogenase middle" evidence="29">
    <location>
        <begin position="162"/>
        <end position="271"/>
    </location>
</feature>
<accession>A0A1J0VZF8</accession>
<comment type="cofactor">
    <cofactor evidence="1 27">
        <name>FAD</name>
        <dbReference type="ChEBI" id="CHEBI:57692"/>
    </cofactor>
</comment>
<keyword evidence="12" id="KW-0443">Lipid metabolism</keyword>
<dbReference type="GO" id="GO:0005886">
    <property type="term" value="C:plasma membrane"/>
    <property type="evidence" value="ECO:0007669"/>
    <property type="project" value="TreeGrafter"/>
</dbReference>
<dbReference type="InterPro" id="IPR037069">
    <property type="entry name" value="AcylCoA_DH/ox_N_sf"/>
</dbReference>
<dbReference type="GO" id="GO:0016937">
    <property type="term" value="F:short-chain fatty acyl-CoA dehydrogenase activity"/>
    <property type="evidence" value="ECO:0007669"/>
    <property type="project" value="UniProtKB-EC"/>
</dbReference>
<dbReference type="GO" id="GO:0050660">
    <property type="term" value="F:flavin adenine dinucleotide binding"/>
    <property type="evidence" value="ECO:0007669"/>
    <property type="project" value="InterPro"/>
</dbReference>
<evidence type="ECO:0000256" key="26">
    <source>
        <dbReference type="ARBA" id="ARBA00077336"/>
    </source>
</evidence>
<dbReference type="Pfam" id="PF02770">
    <property type="entry name" value="Acyl-CoA_dh_M"/>
    <property type="match status" value="1"/>
</dbReference>
<evidence type="ECO:0000256" key="8">
    <source>
        <dbReference type="ARBA" id="ARBA00022630"/>
    </source>
</evidence>
<comment type="catalytic activity">
    <reaction evidence="13">
        <text>a medium-chain 2,3-saturated fatty acyl-CoA + oxidized [electron-transfer flavoprotein] + H(+) = a medium-chain (2E)-enoyl-CoA + reduced [electron-transfer flavoprotein]</text>
        <dbReference type="Rhea" id="RHEA:14477"/>
        <dbReference type="Rhea" id="RHEA-COMP:10685"/>
        <dbReference type="Rhea" id="RHEA-COMP:10686"/>
        <dbReference type="ChEBI" id="CHEBI:15378"/>
        <dbReference type="ChEBI" id="CHEBI:57692"/>
        <dbReference type="ChEBI" id="CHEBI:58307"/>
        <dbReference type="ChEBI" id="CHEBI:83723"/>
        <dbReference type="ChEBI" id="CHEBI:83726"/>
        <dbReference type="EC" id="1.3.8.7"/>
    </reaction>
</comment>
<dbReference type="InterPro" id="IPR052166">
    <property type="entry name" value="Diverse_Acyl-CoA_DH"/>
</dbReference>
<dbReference type="Gene3D" id="1.10.540.10">
    <property type="entry name" value="Acyl-CoA dehydrogenase/oxidase, N-terminal domain"/>
    <property type="match status" value="1"/>
</dbReference>
<feature type="domain" description="Acetyl-CoA dehydrogenase-like C-terminal" evidence="30">
    <location>
        <begin position="475"/>
        <end position="605"/>
    </location>
</feature>
<comment type="catalytic activity">
    <reaction evidence="16">
        <text>a short-chain 2,3-saturated fatty acyl-CoA + oxidized [electron-transfer flavoprotein] + H(+) = a short-chain (2E)-enoyl-CoA + reduced [electron-transfer flavoprotein]</text>
        <dbReference type="Rhea" id="RHEA:47196"/>
        <dbReference type="Rhea" id="RHEA-COMP:10685"/>
        <dbReference type="Rhea" id="RHEA-COMP:10686"/>
        <dbReference type="ChEBI" id="CHEBI:15378"/>
        <dbReference type="ChEBI" id="CHEBI:57692"/>
        <dbReference type="ChEBI" id="CHEBI:58307"/>
        <dbReference type="ChEBI" id="CHEBI:87487"/>
        <dbReference type="ChEBI" id="CHEBI:87488"/>
        <dbReference type="EC" id="1.3.8.1"/>
    </reaction>
</comment>
<evidence type="ECO:0000256" key="16">
    <source>
        <dbReference type="ARBA" id="ARBA00050315"/>
    </source>
</evidence>
<evidence type="ECO:0000256" key="4">
    <source>
        <dbReference type="ARBA" id="ARBA00011738"/>
    </source>
</evidence>
<comment type="pathway">
    <text evidence="2">Lipid metabolism; fatty acid metabolism.</text>
</comment>
<proteinExistence type="inferred from homology"/>
<dbReference type="Pfam" id="PF00441">
    <property type="entry name" value="Acyl-CoA_dh_1"/>
    <property type="match status" value="1"/>
</dbReference>
<keyword evidence="11 27" id="KW-0560">Oxidoreductase</keyword>
<evidence type="ECO:0000259" key="30">
    <source>
        <dbReference type="Pfam" id="PF12806"/>
    </source>
</evidence>
<evidence type="ECO:0000256" key="2">
    <source>
        <dbReference type="ARBA" id="ARBA00004872"/>
    </source>
</evidence>
<evidence type="ECO:0000256" key="11">
    <source>
        <dbReference type="ARBA" id="ARBA00023002"/>
    </source>
</evidence>
<evidence type="ECO:0000256" key="13">
    <source>
        <dbReference type="ARBA" id="ARBA00047882"/>
    </source>
</evidence>
<comment type="catalytic activity">
    <reaction evidence="14">
        <text>hexanoyl-CoA + oxidized [electron-transfer flavoprotein] + H(+) = (2E)-hexenoyl-CoA + reduced [electron-transfer flavoprotein]</text>
        <dbReference type="Rhea" id="RHEA:43464"/>
        <dbReference type="Rhea" id="RHEA-COMP:10685"/>
        <dbReference type="Rhea" id="RHEA-COMP:10686"/>
        <dbReference type="ChEBI" id="CHEBI:15378"/>
        <dbReference type="ChEBI" id="CHEBI:57692"/>
        <dbReference type="ChEBI" id="CHEBI:58307"/>
        <dbReference type="ChEBI" id="CHEBI:62077"/>
        <dbReference type="ChEBI" id="CHEBI:62620"/>
    </reaction>
</comment>
<evidence type="ECO:0000313" key="32">
    <source>
        <dbReference type="Proteomes" id="UP000183810"/>
    </source>
</evidence>
<dbReference type="FunFam" id="1.20.140.10:FF:000016">
    <property type="entry name" value="Acyl-CoA dehydrogenase FadE5"/>
    <property type="match status" value="1"/>
</dbReference>
<evidence type="ECO:0000256" key="9">
    <source>
        <dbReference type="ARBA" id="ARBA00022827"/>
    </source>
</evidence>
<comment type="catalytic activity">
    <reaction evidence="18">
        <text>butanoyl-CoA + oxidized [electron-transfer flavoprotein] + H(+) = (2E)-butenoyl-CoA + reduced [electron-transfer flavoprotein]</text>
        <dbReference type="Rhea" id="RHEA:24004"/>
        <dbReference type="Rhea" id="RHEA-COMP:10685"/>
        <dbReference type="Rhea" id="RHEA-COMP:10686"/>
        <dbReference type="ChEBI" id="CHEBI:15378"/>
        <dbReference type="ChEBI" id="CHEBI:57332"/>
        <dbReference type="ChEBI" id="CHEBI:57371"/>
        <dbReference type="ChEBI" id="CHEBI:57692"/>
        <dbReference type="ChEBI" id="CHEBI:58307"/>
    </reaction>
</comment>
<reference evidence="31" key="1">
    <citation type="submission" date="2016-11" db="EMBL/GenBank/DDBJ databases">
        <authorList>
            <person name="Jaros S."/>
            <person name="Januszkiewicz K."/>
            <person name="Wedrychowicz H."/>
        </authorList>
    </citation>
    <scope>NUCLEOTIDE SEQUENCE [LARGE SCALE GENOMIC DNA]</scope>
    <source>
        <strain evidence="31">Y48</strain>
    </source>
</reference>
<evidence type="ECO:0000256" key="3">
    <source>
        <dbReference type="ARBA" id="ARBA00009347"/>
    </source>
</evidence>
<comment type="subunit">
    <text evidence="4">Homodimer.</text>
</comment>
<dbReference type="GO" id="GO:0004466">
    <property type="term" value="F:long-chain fatty acyl-CoA dehydrogenase activity"/>
    <property type="evidence" value="ECO:0007669"/>
    <property type="project" value="UniProtKB-EC"/>
</dbReference>
<dbReference type="InterPro" id="IPR046373">
    <property type="entry name" value="Acyl-CoA_Oxase/DH_mid-dom_sf"/>
</dbReference>
<dbReference type="Proteomes" id="UP000183810">
    <property type="component" value="Chromosome"/>
</dbReference>
<evidence type="ECO:0000256" key="14">
    <source>
        <dbReference type="ARBA" id="ARBA00048375"/>
    </source>
</evidence>
<dbReference type="AlphaFoldDB" id="A0A1J0VZF8"/>
<evidence type="ECO:0000313" key="31">
    <source>
        <dbReference type="EMBL" id="APE37480.1"/>
    </source>
</evidence>
<evidence type="ECO:0000256" key="12">
    <source>
        <dbReference type="ARBA" id="ARBA00023098"/>
    </source>
</evidence>
<comment type="catalytic activity">
    <reaction evidence="17">
        <text>dodecanoyl-CoA + oxidized [electron-transfer flavoprotein] + H(+) = (2E)-dodecenoyl-CoA + reduced [electron-transfer flavoprotein]</text>
        <dbReference type="Rhea" id="RHEA:47296"/>
        <dbReference type="Rhea" id="RHEA-COMP:10685"/>
        <dbReference type="Rhea" id="RHEA-COMP:10686"/>
        <dbReference type="ChEBI" id="CHEBI:15378"/>
        <dbReference type="ChEBI" id="CHEBI:57330"/>
        <dbReference type="ChEBI" id="CHEBI:57375"/>
        <dbReference type="ChEBI" id="CHEBI:57692"/>
        <dbReference type="ChEBI" id="CHEBI:58307"/>
    </reaction>
</comment>
<dbReference type="PANTHER" id="PTHR42803:SF1">
    <property type="entry name" value="BROAD-SPECIFICITY LINEAR ACYL-COA DEHYDROGENASE FADE5"/>
    <property type="match status" value="1"/>
</dbReference>
<comment type="catalytic activity">
    <reaction evidence="20">
        <text>octadecanoyl-CoA + oxidized [electron-transfer flavoprotein] + H(+) = (2E)-octadecenoyl-CoA + reduced [electron-transfer flavoprotein]</text>
        <dbReference type="Rhea" id="RHEA:47240"/>
        <dbReference type="Rhea" id="RHEA-COMP:10685"/>
        <dbReference type="Rhea" id="RHEA-COMP:10686"/>
        <dbReference type="ChEBI" id="CHEBI:15378"/>
        <dbReference type="ChEBI" id="CHEBI:57394"/>
        <dbReference type="ChEBI" id="CHEBI:57692"/>
        <dbReference type="ChEBI" id="CHEBI:58307"/>
        <dbReference type="ChEBI" id="CHEBI:71412"/>
    </reaction>
</comment>
<dbReference type="EC" id="1.3.8.1" evidence="7"/>
<comment type="catalytic activity">
    <reaction evidence="15">
        <text>a long-chain 2,3-saturated fatty acyl-CoA + oxidized [electron-transfer flavoprotein] + H(+) = a long-chain (2E)-enoyl-CoA + reduced [electron-transfer flavoprotein]</text>
        <dbReference type="Rhea" id="RHEA:17721"/>
        <dbReference type="Rhea" id="RHEA-COMP:10685"/>
        <dbReference type="Rhea" id="RHEA-COMP:10686"/>
        <dbReference type="ChEBI" id="CHEBI:15378"/>
        <dbReference type="ChEBI" id="CHEBI:57692"/>
        <dbReference type="ChEBI" id="CHEBI:58307"/>
        <dbReference type="ChEBI" id="CHEBI:83721"/>
        <dbReference type="ChEBI" id="CHEBI:83727"/>
        <dbReference type="EC" id="1.3.8.8"/>
    </reaction>
</comment>
<keyword evidence="10" id="KW-0276">Fatty acid metabolism</keyword>
<dbReference type="EC" id="1.3.8.8" evidence="6"/>
<dbReference type="SUPFAM" id="SSF47203">
    <property type="entry name" value="Acyl-CoA dehydrogenase C-terminal domain-like"/>
    <property type="match status" value="1"/>
</dbReference>
<dbReference type="InterPro" id="IPR036250">
    <property type="entry name" value="AcylCo_DH-like_C"/>
</dbReference>
<feature type="domain" description="Acyl-CoA dehydrogenase/oxidase C-terminal" evidence="28">
    <location>
        <begin position="288"/>
        <end position="454"/>
    </location>
</feature>
<evidence type="ECO:0000256" key="25">
    <source>
        <dbReference type="ARBA" id="ARBA00077090"/>
    </source>
</evidence>
<evidence type="ECO:0000256" key="7">
    <source>
        <dbReference type="ARBA" id="ARBA00012046"/>
    </source>
</evidence>
<evidence type="ECO:0000256" key="22">
    <source>
        <dbReference type="ARBA" id="ARBA00054301"/>
    </source>
</evidence>
<dbReference type="InterPro" id="IPR009100">
    <property type="entry name" value="AcylCoA_DH/oxidase_NM_dom_sf"/>
</dbReference>
<keyword evidence="8 27" id="KW-0285">Flavoprotein</keyword>
<dbReference type="InterPro" id="IPR025878">
    <property type="entry name" value="Acyl-CoA_dh-like_C_dom"/>
</dbReference>
<gene>
    <name evidence="31" type="ORF">BOX37_30120</name>
</gene>
<evidence type="ECO:0000256" key="23">
    <source>
        <dbReference type="ARBA" id="ARBA00069359"/>
    </source>
</evidence>
<dbReference type="EMBL" id="CP018082">
    <property type="protein sequence ID" value="APE37480.1"/>
    <property type="molecule type" value="Genomic_DNA"/>
</dbReference>
<protein>
    <recommendedName>
        <fullName evidence="23">Broad-specificity linear acyl-CoA dehydrogenase FadE5</fullName>
        <ecNumber evidence="7">1.3.8.1</ecNumber>
        <ecNumber evidence="5">1.3.8.7</ecNumber>
        <ecNumber evidence="6">1.3.8.8</ecNumber>
    </recommendedName>
    <alternativeName>
        <fullName evidence="25">Long-chain-acyl-CoA dehydrogenase</fullName>
    </alternativeName>
    <alternativeName>
        <fullName evidence="26">Medium-chain-acyl-CoA dehydrogenase</fullName>
    </alternativeName>
    <alternativeName>
        <fullName evidence="24">Short-chain-acyl-CoA dehydrogenase</fullName>
    </alternativeName>
</protein>
<evidence type="ECO:0000256" key="6">
    <source>
        <dbReference type="ARBA" id="ARBA00012040"/>
    </source>
</evidence>
<evidence type="ECO:0000256" key="10">
    <source>
        <dbReference type="ARBA" id="ARBA00022832"/>
    </source>
</evidence>
<dbReference type="InterPro" id="IPR009075">
    <property type="entry name" value="AcylCo_DH/oxidase_C"/>
</dbReference>
<evidence type="ECO:0000259" key="28">
    <source>
        <dbReference type="Pfam" id="PF00441"/>
    </source>
</evidence>
<dbReference type="Gene3D" id="1.20.140.10">
    <property type="entry name" value="Butyryl-CoA Dehydrogenase, subunit A, domain 3"/>
    <property type="match status" value="1"/>
</dbReference>
<evidence type="ECO:0000256" key="20">
    <source>
        <dbReference type="ARBA" id="ARBA00050877"/>
    </source>
</evidence>
<dbReference type="KEGG" id="nsl:BOX37_30120"/>
<comment type="catalytic activity">
    <reaction evidence="19">
        <text>decanoyl-CoA + oxidized [electron-transfer flavoprotein] + H(+) = (2E)-decenoyl-CoA + reduced [electron-transfer flavoprotein]</text>
        <dbReference type="Rhea" id="RHEA:48176"/>
        <dbReference type="Rhea" id="RHEA-COMP:10685"/>
        <dbReference type="Rhea" id="RHEA-COMP:10686"/>
        <dbReference type="ChEBI" id="CHEBI:15378"/>
        <dbReference type="ChEBI" id="CHEBI:57692"/>
        <dbReference type="ChEBI" id="CHEBI:58307"/>
        <dbReference type="ChEBI" id="CHEBI:61406"/>
        <dbReference type="ChEBI" id="CHEBI:61430"/>
    </reaction>
</comment>
<sequence>MGHYKANVRDIEFNLFEVLGLDKLLDTGAYGDLDSETVRQILDEVKRLAEGPIAESFADADRNPVVYDPTTFDITVPEPLRKTVAAVHEAGWYRLGMPEGMDGTAAPNVLMWAINELIICANPSASFFNMGPLMGSVLYEVGNDEQKRWARGGFERGWQGTMVLTEPDAGSDVGAGRTKAVPQPDGSWHIEGVKRFISGGDVGEAAENIFHLVLARPEGGGPGTKGLSLFYVPKFLFDSQTLELGDRNGVYVTGVEHKMGIKSSPTCEVTFGGTSVPAKGWLVGDVHNGIAQMFKVIENARMTVGVKSSGTLSTGYLNALEYAKTRVQGADLTQMADKAAPRVTITHHPDVRRSLAMQKAYAEGLRAVYLYTAAHQNDDVAQLVSGADPELAHRVDDLLLPIVKGVGSERAYQLLTESLQTFGGSGYLQDYPIEQYIRDAKIDSLYEGTTAIQAQDFFFRKIIRDQGAALAHVNAQITAFLDNDTGRFATERALLRTAQADIAAMAATLTGYAMAGQSDPTELYKVGLGSVRFLMAVGDYLIAWRLLTQAEVATVALTAGSTPKDRPFYEGKIAAATFFTKNVLPQLAATKTILATLDNDIMTIPEEAF</sequence>
<evidence type="ECO:0000256" key="24">
    <source>
        <dbReference type="ARBA" id="ARBA00075470"/>
    </source>
</evidence>
<evidence type="ECO:0000256" key="19">
    <source>
        <dbReference type="ARBA" id="ARBA00050703"/>
    </source>
</evidence>
<keyword evidence="9 27" id="KW-0274">FAD</keyword>
<dbReference type="FunFam" id="2.40.110.20:FF:000001">
    <property type="entry name" value="Acyl-CoA dehydrogenase AidB"/>
    <property type="match status" value="1"/>
</dbReference>
<dbReference type="InterPro" id="IPR006091">
    <property type="entry name" value="Acyl-CoA_Oxase/DH_mid-dom"/>
</dbReference>
<evidence type="ECO:0000256" key="17">
    <source>
        <dbReference type="ARBA" id="ARBA00050336"/>
    </source>
</evidence>
<comment type="catalytic activity">
    <reaction evidence="21">
        <text>oxidized [electron-transfer flavoprotein] + hexadecanoyl-CoA + H(+) = (2E)-hexadecenoyl-CoA + reduced [electron-transfer flavoprotein]</text>
        <dbReference type="Rhea" id="RHEA:43448"/>
        <dbReference type="Rhea" id="RHEA-COMP:10685"/>
        <dbReference type="Rhea" id="RHEA-COMP:10686"/>
        <dbReference type="ChEBI" id="CHEBI:15378"/>
        <dbReference type="ChEBI" id="CHEBI:57379"/>
        <dbReference type="ChEBI" id="CHEBI:57692"/>
        <dbReference type="ChEBI" id="CHEBI:58307"/>
        <dbReference type="ChEBI" id="CHEBI:61526"/>
    </reaction>
</comment>
<evidence type="ECO:0000256" key="21">
    <source>
        <dbReference type="ARBA" id="ARBA00052387"/>
    </source>
</evidence>
<dbReference type="Gene3D" id="2.40.110.10">
    <property type="entry name" value="Butyryl-CoA Dehydrogenase, subunit A, domain 2"/>
    <property type="match status" value="1"/>
</dbReference>
<comment type="similarity">
    <text evidence="3 27">Belongs to the acyl-CoA dehydrogenase family.</text>
</comment>
<dbReference type="Pfam" id="PF12806">
    <property type="entry name" value="Acyl-CoA_dh_C"/>
    <property type="match status" value="1"/>
</dbReference>
<dbReference type="PANTHER" id="PTHR42803">
    <property type="entry name" value="ACYL-COA DEHYDROGENASE"/>
    <property type="match status" value="1"/>
</dbReference>
<evidence type="ECO:0000256" key="1">
    <source>
        <dbReference type="ARBA" id="ARBA00001974"/>
    </source>
</evidence>
<keyword evidence="32" id="KW-1185">Reference proteome</keyword>
<dbReference type="SUPFAM" id="SSF56645">
    <property type="entry name" value="Acyl-CoA dehydrogenase NM domain-like"/>
    <property type="match status" value="1"/>
</dbReference>